<dbReference type="KEGG" id="vbl:L21SP4_00143"/>
<evidence type="ECO:0000313" key="1">
    <source>
        <dbReference type="EMBL" id="AKJ63428.1"/>
    </source>
</evidence>
<dbReference type="RefSeq" id="WP_052880856.1">
    <property type="nucleotide sequence ID" value="NZ_CP010904.1"/>
</dbReference>
<sequence>MKPLSLFAAVAGPWLVGGVAQGAGCEAVTKLAIEVYPRADGSVRTVLRSPAPDLEPCDLFVSRDLQSWCLDGERLPLGGTARIARVHFADPGEAVFYAAALWDADADADLVPDGREVYLYGTAASRTDTDGDGLDDGEELYGRRTDPCNADAVSPLVTIHAPADNAVYIRQP</sequence>
<dbReference type="AlphaFoldDB" id="A0A0G3EAY1"/>
<reference evidence="2" key="1">
    <citation type="submission" date="2015-02" db="EMBL/GenBank/DDBJ databases">
        <title>Description and complete genome sequence of the first cultured representative of the subdivision 5 of the Verrucomicrobia phylum.</title>
        <authorList>
            <person name="Spring S."/>
            <person name="Bunk B."/>
            <person name="Sproer C."/>
            <person name="Klenk H.-P."/>
        </authorList>
    </citation>
    <scope>NUCLEOTIDE SEQUENCE [LARGE SCALE GENOMIC DNA]</scope>
    <source>
        <strain evidence="2">L21-Fru-AB</strain>
    </source>
</reference>
<keyword evidence="2" id="KW-1185">Reference proteome</keyword>
<name>A0A0G3EAY1_9BACT</name>
<reference evidence="1 2" key="2">
    <citation type="journal article" date="2016" name="ISME J.">
        <title>Characterization of the first cultured representative of Verrucomicrobia subdivision 5 indicates the proposal of a novel phylum.</title>
        <authorList>
            <person name="Spring S."/>
            <person name="Bunk B."/>
            <person name="Sproer C."/>
            <person name="Schumann P."/>
            <person name="Rohde M."/>
            <person name="Tindall B.J."/>
            <person name="Klenk H.P."/>
        </authorList>
    </citation>
    <scope>NUCLEOTIDE SEQUENCE [LARGE SCALE GENOMIC DNA]</scope>
    <source>
        <strain evidence="1 2">L21-Fru-AB</strain>
    </source>
</reference>
<accession>A0A0G3EAY1</accession>
<proteinExistence type="predicted"/>
<gene>
    <name evidence="1" type="ORF">L21SP4_00143</name>
</gene>
<dbReference type="Proteomes" id="UP000035268">
    <property type="component" value="Chromosome"/>
</dbReference>
<organism evidence="1 2">
    <name type="scientific">Kiritimatiella glycovorans</name>
    <dbReference type="NCBI Taxonomy" id="1307763"/>
    <lineage>
        <taxon>Bacteria</taxon>
        <taxon>Pseudomonadati</taxon>
        <taxon>Kiritimatiellota</taxon>
        <taxon>Kiritimatiellia</taxon>
        <taxon>Kiritimatiellales</taxon>
        <taxon>Kiritimatiellaceae</taxon>
        <taxon>Kiritimatiella</taxon>
    </lineage>
</organism>
<evidence type="ECO:0000313" key="2">
    <source>
        <dbReference type="Proteomes" id="UP000035268"/>
    </source>
</evidence>
<protein>
    <submittedName>
        <fullName evidence="1">Uncharacterized protein</fullName>
    </submittedName>
</protein>
<dbReference type="EMBL" id="CP010904">
    <property type="protein sequence ID" value="AKJ63428.1"/>
    <property type="molecule type" value="Genomic_DNA"/>
</dbReference>